<evidence type="ECO:0000313" key="2">
    <source>
        <dbReference type="Proteomes" id="UP000765509"/>
    </source>
</evidence>
<protein>
    <submittedName>
        <fullName evidence="1">Uncharacterized protein</fullName>
    </submittedName>
</protein>
<dbReference type="Proteomes" id="UP000765509">
    <property type="component" value="Unassembled WGS sequence"/>
</dbReference>
<name>A0A9Q3PAL7_9BASI</name>
<gene>
    <name evidence="1" type="ORF">O181_094823</name>
</gene>
<reference evidence="1" key="1">
    <citation type="submission" date="2021-03" db="EMBL/GenBank/DDBJ databases">
        <title>Draft genome sequence of rust myrtle Austropuccinia psidii MF-1, a brazilian biotype.</title>
        <authorList>
            <person name="Quecine M.C."/>
            <person name="Pachon D.M.R."/>
            <person name="Bonatelli M.L."/>
            <person name="Correr F.H."/>
            <person name="Franceschini L.M."/>
            <person name="Leite T.F."/>
            <person name="Margarido G.R.A."/>
            <person name="Almeida C.A."/>
            <person name="Ferrarezi J.A."/>
            <person name="Labate C.A."/>
        </authorList>
    </citation>
    <scope>NUCLEOTIDE SEQUENCE</scope>
    <source>
        <strain evidence="1">MF-1</strain>
    </source>
</reference>
<proteinExistence type="predicted"/>
<comment type="caution">
    <text evidence="1">The sequence shown here is derived from an EMBL/GenBank/DDBJ whole genome shotgun (WGS) entry which is preliminary data.</text>
</comment>
<dbReference type="EMBL" id="AVOT02062003">
    <property type="protein sequence ID" value="MBW0555108.1"/>
    <property type="molecule type" value="Genomic_DNA"/>
</dbReference>
<accession>A0A9Q3PAL7</accession>
<dbReference type="AlphaFoldDB" id="A0A9Q3PAL7"/>
<sequence length="131" mass="15236">MSIYTRAICSVADKKYLDIHFPMWQSGLLPTEVRDFRSDIGRMNALGTIEKNIEIPNSHGNVNIYLEFALMDNYCINEFLLGTDYKRMNGIRIHKIKSDCMKLGDSKEKEFLIYSNRKEETNDQTFGLNKT</sequence>
<keyword evidence="2" id="KW-1185">Reference proteome</keyword>
<evidence type="ECO:0000313" key="1">
    <source>
        <dbReference type="EMBL" id="MBW0555108.1"/>
    </source>
</evidence>
<organism evidence="1 2">
    <name type="scientific">Austropuccinia psidii MF-1</name>
    <dbReference type="NCBI Taxonomy" id="1389203"/>
    <lineage>
        <taxon>Eukaryota</taxon>
        <taxon>Fungi</taxon>
        <taxon>Dikarya</taxon>
        <taxon>Basidiomycota</taxon>
        <taxon>Pucciniomycotina</taxon>
        <taxon>Pucciniomycetes</taxon>
        <taxon>Pucciniales</taxon>
        <taxon>Sphaerophragmiaceae</taxon>
        <taxon>Austropuccinia</taxon>
    </lineage>
</organism>